<dbReference type="Proteomes" id="UP000286701">
    <property type="component" value="Unassembled WGS sequence"/>
</dbReference>
<evidence type="ECO:0000313" key="3">
    <source>
        <dbReference type="EMBL" id="RWY55868.1"/>
    </source>
</evidence>
<accession>A0A3S3Z8T4</accession>
<dbReference type="EMBL" id="SBIW01000002">
    <property type="protein sequence ID" value="RWY55868.1"/>
    <property type="molecule type" value="Genomic_DNA"/>
</dbReference>
<dbReference type="OrthoDB" id="5513217at2"/>
<dbReference type="Pfam" id="PF11827">
    <property type="entry name" value="DUF3347"/>
    <property type="match status" value="1"/>
</dbReference>
<proteinExistence type="predicted"/>
<evidence type="ECO:0000313" key="4">
    <source>
        <dbReference type="Proteomes" id="UP000286701"/>
    </source>
</evidence>
<dbReference type="InterPro" id="IPR021782">
    <property type="entry name" value="DUF3347"/>
</dbReference>
<evidence type="ECO:0000256" key="1">
    <source>
        <dbReference type="SAM" id="SignalP"/>
    </source>
</evidence>
<comment type="caution">
    <text evidence="3">The sequence shown here is derived from an EMBL/GenBank/DDBJ whole genome shotgun (WGS) entry which is preliminary data.</text>
</comment>
<keyword evidence="4" id="KW-1185">Reference proteome</keyword>
<evidence type="ECO:0000259" key="2">
    <source>
        <dbReference type="Pfam" id="PF11827"/>
    </source>
</evidence>
<sequence>MKLLFLSIILAFSIVTANAQQINSVDKLTASYIGVKDALVGSNAELTKSRSKELLGTLTAFPVKTLQPKQQKTYAAYLEKLKYDSRHISETTVIDHQREHFQSLSKNMFALLSGLNMTSAPLYQQYCPMKKAYWLSESKDIRNPYYGEDMLECGKVTATLKVAAK</sequence>
<name>A0A3S3Z8T4_9SPHI</name>
<reference evidence="3 4" key="1">
    <citation type="submission" date="2019-01" db="EMBL/GenBank/DDBJ databases">
        <title>Mucilaginibacter antarcticum sp. nov., isolated from antarctic soil.</title>
        <authorList>
            <person name="Yan Y.-Q."/>
            <person name="Du Z.-J."/>
        </authorList>
    </citation>
    <scope>NUCLEOTIDE SEQUENCE [LARGE SCALE GENOMIC DNA]</scope>
    <source>
        <strain evidence="3 4">F01003</strain>
    </source>
</reference>
<dbReference type="RefSeq" id="WP_128532970.1">
    <property type="nucleotide sequence ID" value="NZ_SBIW01000002.1"/>
</dbReference>
<dbReference type="AlphaFoldDB" id="A0A3S3Z8T4"/>
<keyword evidence="1" id="KW-0732">Signal</keyword>
<feature type="signal peptide" evidence="1">
    <location>
        <begin position="1"/>
        <end position="19"/>
    </location>
</feature>
<protein>
    <submittedName>
        <fullName evidence="3">DUF3347 domain-containing protein</fullName>
    </submittedName>
</protein>
<organism evidence="3 4">
    <name type="scientific">Mucilaginibacter gilvus</name>
    <dbReference type="NCBI Taxonomy" id="2305909"/>
    <lineage>
        <taxon>Bacteria</taxon>
        <taxon>Pseudomonadati</taxon>
        <taxon>Bacteroidota</taxon>
        <taxon>Sphingobacteriia</taxon>
        <taxon>Sphingobacteriales</taxon>
        <taxon>Sphingobacteriaceae</taxon>
        <taxon>Mucilaginibacter</taxon>
    </lineage>
</organism>
<gene>
    <name evidence="3" type="ORF">EPL05_05715</name>
</gene>
<feature type="domain" description="DUF3347" evidence="2">
    <location>
        <begin position="30"/>
        <end position="117"/>
    </location>
</feature>
<feature type="chain" id="PRO_5018729938" evidence="1">
    <location>
        <begin position="20"/>
        <end position="165"/>
    </location>
</feature>